<dbReference type="NCBIfam" id="NF005926">
    <property type="entry name" value="PRK07940.1"/>
    <property type="match status" value="1"/>
</dbReference>
<dbReference type="OrthoDB" id="9809531at2"/>
<organism evidence="3 4">
    <name type="scientific">Micromonospora eburnea</name>
    <dbReference type="NCBI Taxonomy" id="227316"/>
    <lineage>
        <taxon>Bacteria</taxon>
        <taxon>Bacillati</taxon>
        <taxon>Actinomycetota</taxon>
        <taxon>Actinomycetes</taxon>
        <taxon>Micromonosporales</taxon>
        <taxon>Micromonosporaceae</taxon>
        <taxon>Micromonospora</taxon>
    </lineage>
</organism>
<dbReference type="InterPro" id="IPR004622">
    <property type="entry name" value="DNA_pol_HolB"/>
</dbReference>
<dbReference type="STRING" id="227316.GA0070604_0373"/>
<keyword evidence="4" id="KW-1185">Reference proteome</keyword>
<accession>A0A1C6TRY5</accession>
<dbReference type="InterPro" id="IPR050238">
    <property type="entry name" value="DNA_Rep/Repair_Clamp_Loader"/>
</dbReference>
<dbReference type="GO" id="GO:0008408">
    <property type="term" value="F:3'-5' exonuclease activity"/>
    <property type="evidence" value="ECO:0007669"/>
    <property type="project" value="InterPro"/>
</dbReference>
<dbReference type="GO" id="GO:0006261">
    <property type="term" value="P:DNA-templated DNA replication"/>
    <property type="evidence" value="ECO:0007669"/>
    <property type="project" value="TreeGrafter"/>
</dbReference>
<dbReference type="RefSeq" id="WP_091113117.1">
    <property type="nucleotide sequence ID" value="NZ_FMHY01000002.1"/>
</dbReference>
<dbReference type="PANTHER" id="PTHR11669">
    <property type="entry name" value="REPLICATION FACTOR C / DNA POLYMERASE III GAMMA-TAU SUBUNIT"/>
    <property type="match status" value="1"/>
</dbReference>
<name>A0A1C6TRY5_9ACTN</name>
<evidence type="ECO:0000259" key="2">
    <source>
        <dbReference type="SMART" id="SM00382"/>
    </source>
</evidence>
<dbReference type="GO" id="GO:0003887">
    <property type="term" value="F:DNA-directed DNA polymerase activity"/>
    <property type="evidence" value="ECO:0007669"/>
    <property type="project" value="InterPro"/>
</dbReference>
<dbReference type="NCBIfam" id="TIGR00678">
    <property type="entry name" value="holB"/>
    <property type="match status" value="1"/>
</dbReference>
<reference evidence="4" key="1">
    <citation type="submission" date="2016-06" db="EMBL/GenBank/DDBJ databases">
        <authorList>
            <person name="Varghese N."/>
            <person name="Submissions Spin"/>
        </authorList>
    </citation>
    <scope>NUCLEOTIDE SEQUENCE [LARGE SCALE GENOMIC DNA]</scope>
    <source>
        <strain evidence="4">DSM 44814</strain>
    </source>
</reference>
<dbReference type="SUPFAM" id="SSF52540">
    <property type="entry name" value="P-loop containing nucleoside triphosphate hydrolases"/>
    <property type="match status" value="1"/>
</dbReference>
<dbReference type="InterPro" id="IPR003593">
    <property type="entry name" value="AAA+_ATPase"/>
</dbReference>
<gene>
    <name evidence="3" type="ORF">GA0070604_0373</name>
</gene>
<dbReference type="Proteomes" id="UP000199696">
    <property type="component" value="Unassembled WGS sequence"/>
</dbReference>
<feature type="domain" description="AAA+ ATPase" evidence="2">
    <location>
        <begin position="102"/>
        <end position="243"/>
    </location>
</feature>
<dbReference type="Gene3D" id="3.40.50.300">
    <property type="entry name" value="P-loop containing nucleotide triphosphate hydrolases"/>
    <property type="match status" value="1"/>
</dbReference>
<dbReference type="SMART" id="SM00382">
    <property type="entry name" value="AAA"/>
    <property type="match status" value="1"/>
</dbReference>
<feature type="region of interest" description="Disordered" evidence="1">
    <location>
        <begin position="67"/>
        <end position="106"/>
    </location>
</feature>
<sequence>MPDVFADLVGQDEAVATLRRAAASAAALLRAATAPATRVAGPAAGATSGDSYDELDALAEEFDVEPATGPAGVTAEPGTVEPAQPDGSAETAAPAGGPGAGMTHAWIFTGPPGSGRSVAARAFAAALQCEHGTGCGECPGCHTTMAGTHADVRLVVPEGLSIGVGEMRALVLRAASTPSGGRWQVVIISDADRLTEAAGNALLKAIEEPPPRTVFLLCAPSTHPDDVSVTIRSRCRIVPLRQPPAGAVAEVLVRRDGVAPDVAEWAAAAAQGHVGRARRLARDPEARQRRDAVLAVPRRLTGVGAAFDAASALIEAAEAEAAASVAEIDEAERAALQTALGAGGTGRGAAGAMRGAAGQLKDLEKRQKSRATRAQRDALDRALVDLAGFYRDALVSALRAPVAPVHTDTAAMAEAGARKWDAEGALRRLEAVLECRVAIEANVKPRIAVEAMMLALWKG</sequence>
<dbReference type="EMBL" id="FMHY01000002">
    <property type="protein sequence ID" value="SCL44403.1"/>
    <property type="molecule type" value="Genomic_DNA"/>
</dbReference>
<dbReference type="PANTHER" id="PTHR11669:SF8">
    <property type="entry name" value="DNA POLYMERASE III SUBUNIT DELTA"/>
    <property type="match status" value="1"/>
</dbReference>
<evidence type="ECO:0000256" key="1">
    <source>
        <dbReference type="SAM" id="MobiDB-lite"/>
    </source>
</evidence>
<dbReference type="Pfam" id="PF13177">
    <property type="entry name" value="DNA_pol3_delta2"/>
    <property type="match status" value="1"/>
</dbReference>
<evidence type="ECO:0000313" key="4">
    <source>
        <dbReference type="Proteomes" id="UP000199696"/>
    </source>
</evidence>
<evidence type="ECO:0000313" key="3">
    <source>
        <dbReference type="EMBL" id="SCL44403.1"/>
    </source>
</evidence>
<dbReference type="InterPro" id="IPR027417">
    <property type="entry name" value="P-loop_NTPase"/>
</dbReference>
<proteinExistence type="predicted"/>
<protein>
    <submittedName>
        <fullName evidence="3">DNA polymerase-3 subunit delta</fullName>
    </submittedName>
</protein>
<dbReference type="AlphaFoldDB" id="A0A1C6TRY5"/>